<name>A0AAX6HZK5_IRIPA</name>
<sequence length="69" mass="7708">MRTSRQTAPDLVDLRLRQKSGSDVSGRRAPIGHDDQCGLDSRRDGAADEEPTSRCGAGERQIRPWRGRF</sequence>
<organism evidence="2 3">
    <name type="scientific">Iris pallida</name>
    <name type="common">Sweet iris</name>
    <dbReference type="NCBI Taxonomy" id="29817"/>
    <lineage>
        <taxon>Eukaryota</taxon>
        <taxon>Viridiplantae</taxon>
        <taxon>Streptophyta</taxon>
        <taxon>Embryophyta</taxon>
        <taxon>Tracheophyta</taxon>
        <taxon>Spermatophyta</taxon>
        <taxon>Magnoliopsida</taxon>
        <taxon>Liliopsida</taxon>
        <taxon>Asparagales</taxon>
        <taxon>Iridaceae</taxon>
        <taxon>Iridoideae</taxon>
        <taxon>Irideae</taxon>
        <taxon>Iris</taxon>
    </lineage>
</organism>
<feature type="compositionally biased region" description="Basic and acidic residues" evidence="1">
    <location>
        <begin position="31"/>
        <end position="46"/>
    </location>
</feature>
<proteinExistence type="predicted"/>
<accession>A0AAX6HZK5</accession>
<evidence type="ECO:0000313" key="2">
    <source>
        <dbReference type="EMBL" id="KAJ6845645.1"/>
    </source>
</evidence>
<reference evidence="2" key="2">
    <citation type="submission" date="2023-04" db="EMBL/GenBank/DDBJ databases">
        <authorList>
            <person name="Bruccoleri R.E."/>
            <person name="Oakeley E.J."/>
            <person name="Faust A.-M."/>
            <person name="Dessus-Babus S."/>
            <person name="Altorfer M."/>
            <person name="Burckhardt D."/>
            <person name="Oertli M."/>
            <person name="Naumann U."/>
            <person name="Petersen F."/>
            <person name="Wong J."/>
        </authorList>
    </citation>
    <scope>NUCLEOTIDE SEQUENCE</scope>
    <source>
        <strain evidence="2">GSM-AAB239-AS_SAM_17_03QT</strain>
        <tissue evidence="2">Leaf</tissue>
    </source>
</reference>
<evidence type="ECO:0000313" key="3">
    <source>
        <dbReference type="Proteomes" id="UP001140949"/>
    </source>
</evidence>
<comment type="caution">
    <text evidence="2">The sequence shown here is derived from an EMBL/GenBank/DDBJ whole genome shotgun (WGS) entry which is preliminary data.</text>
</comment>
<dbReference type="AlphaFoldDB" id="A0AAX6HZK5"/>
<dbReference type="EMBL" id="JANAVB010006000">
    <property type="protein sequence ID" value="KAJ6845645.1"/>
    <property type="molecule type" value="Genomic_DNA"/>
</dbReference>
<protein>
    <submittedName>
        <fullName evidence="2">Uncharacterized protein</fullName>
    </submittedName>
</protein>
<keyword evidence="3" id="KW-1185">Reference proteome</keyword>
<evidence type="ECO:0000256" key="1">
    <source>
        <dbReference type="SAM" id="MobiDB-lite"/>
    </source>
</evidence>
<gene>
    <name evidence="2" type="ORF">M6B38_286390</name>
</gene>
<feature type="region of interest" description="Disordered" evidence="1">
    <location>
        <begin position="1"/>
        <end position="69"/>
    </location>
</feature>
<reference evidence="2" key="1">
    <citation type="journal article" date="2023" name="GigaByte">
        <title>Genome assembly of the bearded iris, Iris pallida Lam.</title>
        <authorList>
            <person name="Bruccoleri R.E."/>
            <person name="Oakeley E.J."/>
            <person name="Faust A.M.E."/>
            <person name="Altorfer M."/>
            <person name="Dessus-Babus S."/>
            <person name="Burckhardt D."/>
            <person name="Oertli M."/>
            <person name="Naumann U."/>
            <person name="Petersen F."/>
            <person name="Wong J."/>
        </authorList>
    </citation>
    <scope>NUCLEOTIDE SEQUENCE</scope>
    <source>
        <strain evidence="2">GSM-AAB239-AS_SAM_17_03QT</strain>
    </source>
</reference>
<dbReference type="Proteomes" id="UP001140949">
    <property type="component" value="Unassembled WGS sequence"/>
</dbReference>